<evidence type="ECO:0000256" key="1">
    <source>
        <dbReference type="ARBA" id="ARBA00004651"/>
    </source>
</evidence>
<keyword evidence="5 6" id="KW-0472">Membrane</keyword>
<dbReference type="PANTHER" id="PTHR38601:SF1">
    <property type="entry name" value="HYDROGENASE-4 COMPONENT E"/>
    <property type="match status" value="1"/>
</dbReference>
<dbReference type="EMBL" id="QEFD01000231">
    <property type="protein sequence ID" value="PVU74250.1"/>
    <property type="molecule type" value="Genomic_DNA"/>
</dbReference>
<gene>
    <name evidence="7" type="ORF">DDW13_08190</name>
</gene>
<dbReference type="Proteomes" id="UP000245638">
    <property type="component" value="Unassembled WGS sequence"/>
</dbReference>
<protein>
    <submittedName>
        <fullName evidence="7">Hydrogenase</fullName>
    </submittedName>
</protein>
<dbReference type="GO" id="GO:0005886">
    <property type="term" value="C:plasma membrane"/>
    <property type="evidence" value="ECO:0007669"/>
    <property type="project" value="UniProtKB-SubCell"/>
</dbReference>
<comment type="caution">
    <text evidence="7">The sequence shown here is derived from an EMBL/GenBank/DDBJ whole genome shotgun (WGS) entry which is preliminary data.</text>
</comment>
<evidence type="ECO:0000313" key="8">
    <source>
        <dbReference type="Proteomes" id="UP000245638"/>
    </source>
</evidence>
<proteinExistence type="predicted"/>
<feature type="transmembrane region" description="Helical" evidence="6">
    <location>
        <begin position="123"/>
        <end position="140"/>
    </location>
</feature>
<sequence>MIKEEIIELISVIIIITAFYIQGQAYYKPLVKMSGVQSIILAILSTFLGIITGIVDYFILAIIIVTLRGIITPYVLIKMLGNKFGEREKIKGVASLLVIDLAFFFIAIIVIYEFIIGRIFHQVELLFPLSLFFQGLYLIVSRNSTPAQIIGYIEEENGIVMLGLFLIPLPLLVEASVFLDVLGLVVISSLLIFEKREHKALEELKG</sequence>
<evidence type="ECO:0000256" key="3">
    <source>
        <dbReference type="ARBA" id="ARBA00022692"/>
    </source>
</evidence>
<name>A0A2T9X2D6_9CREN</name>
<evidence type="ECO:0000256" key="2">
    <source>
        <dbReference type="ARBA" id="ARBA00022475"/>
    </source>
</evidence>
<comment type="subcellular location">
    <subcellularLocation>
        <location evidence="1">Cell membrane</location>
        <topology evidence="1">Multi-pass membrane protein</topology>
    </subcellularLocation>
</comment>
<feature type="transmembrane region" description="Helical" evidence="6">
    <location>
        <begin position="6"/>
        <end position="27"/>
    </location>
</feature>
<keyword evidence="2" id="KW-1003">Cell membrane</keyword>
<evidence type="ECO:0000256" key="6">
    <source>
        <dbReference type="SAM" id="Phobius"/>
    </source>
</evidence>
<feature type="transmembrane region" description="Helical" evidence="6">
    <location>
        <begin position="160"/>
        <end position="193"/>
    </location>
</feature>
<dbReference type="PANTHER" id="PTHR38601">
    <property type="entry name" value="HYDROGENASE-4 COMPONENT E"/>
    <property type="match status" value="1"/>
</dbReference>
<feature type="transmembrane region" description="Helical" evidence="6">
    <location>
        <begin position="90"/>
        <end position="111"/>
    </location>
</feature>
<evidence type="ECO:0000313" key="7">
    <source>
        <dbReference type="EMBL" id="PVU74250.1"/>
    </source>
</evidence>
<evidence type="ECO:0000256" key="4">
    <source>
        <dbReference type="ARBA" id="ARBA00022989"/>
    </source>
</evidence>
<dbReference type="InterPro" id="IPR038730">
    <property type="entry name" value="HyfE-like"/>
</dbReference>
<evidence type="ECO:0000256" key="5">
    <source>
        <dbReference type="ARBA" id="ARBA00023136"/>
    </source>
</evidence>
<accession>A0A2T9X2D6</accession>
<keyword evidence="3 6" id="KW-0812">Transmembrane</keyword>
<keyword evidence="4 6" id="KW-1133">Transmembrane helix</keyword>
<reference evidence="7 8" key="1">
    <citation type="journal article" date="2015" name="Appl. Environ. Microbiol.">
        <title>Nanoarchaeota, Their Sulfolobales Host, and Nanoarchaeota Virus Distribution across Yellowstone National Park Hot Springs.</title>
        <authorList>
            <person name="Munson-McGee J.H."/>
            <person name="Field E.K."/>
            <person name="Bateson M."/>
            <person name="Rooney C."/>
            <person name="Stepanauskas R."/>
            <person name="Young M.J."/>
        </authorList>
    </citation>
    <scope>NUCLEOTIDE SEQUENCE [LARGE SCALE GENOMIC DNA]</scope>
    <source>
        <strain evidence="7">SCGC AC-742_N10</strain>
    </source>
</reference>
<feature type="transmembrane region" description="Helical" evidence="6">
    <location>
        <begin position="39"/>
        <end position="70"/>
    </location>
</feature>
<organism evidence="7 8">
    <name type="scientific">Acidianus hospitalis</name>
    <dbReference type="NCBI Taxonomy" id="563177"/>
    <lineage>
        <taxon>Archaea</taxon>
        <taxon>Thermoproteota</taxon>
        <taxon>Thermoprotei</taxon>
        <taxon>Sulfolobales</taxon>
        <taxon>Sulfolobaceae</taxon>
        <taxon>Acidianus</taxon>
    </lineage>
</organism>
<dbReference type="AlphaFoldDB" id="A0A2T9X2D6"/>